<dbReference type="EMBL" id="LAZR01005382">
    <property type="protein sequence ID" value="KKN00385.1"/>
    <property type="molecule type" value="Genomic_DNA"/>
</dbReference>
<reference evidence="1" key="1">
    <citation type="journal article" date="2015" name="Nature">
        <title>Complex archaea that bridge the gap between prokaryotes and eukaryotes.</title>
        <authorList>
            <person name="Spang A."/>
            <person name="Saw J.H."/>
            <person name="Jorgensen S.L."/>
            <person name="Zaremba-Niedzwiedzka K."/>
            <person name="Martijn J."/>
            <person name="Lind A.E."/>
            <person name="van Eijk R."/>
            <person name="Schleper C."/>
            <person name="Guy L."/>
            <person name="Ettema T.J."/>
        </authorList>
    </citation>
    <scope>NUCLEOTIDE SEQUENCE</scope>
</reference>
<gene>
    <name evidence="1" type="ORF">LCGC14_1138270</name>
</gene>
<dbReference type="AlphaFoldDB" id="A0A0F9LZ65"/>
<name>A0A0F9LZ65_9ZZZZ</name>
<evidence type="ECO:0000313" key="1">
    <source>
        <dbReference type="EMBL" id="KKN00385.1"/>
    </source>
</evidence>
<sequence length="110" mass="13177">MVNYNKKDNKIGKKEREFLTLFKKSRDSTEKEMNLIEIMGVIKKSEDKKLIWRYTELLYIFTEVVLFLKKIGIIEEFRNTLFEEIRDYFDELVGIFIIGGSRNGRRASKE</sequence>
<accession>A0A0F9LZ65</accession>
<protein>
    <submittedName>
        <fullName evidence="1">Uncharacterized protein</fullName>
    </submittedName>
</protein>
<comment type="caution">
    <text evidence="1">The sequence shown here is derived from an EMBL/GenBank/DDBJ whole genome shotgun (WGS) entry which is preliminary data.</text>
</comment>
<proteinExistence type="predicted"/>
<organism evidence="1">
    <name type="scientific">marine sediment metagenome</name>
    <dbReference type="NCBI Taxonomy" id="412755"/>
    <lineage>
        <taxon>unclassified sequences</taxon>
        <taxon>metagenomes</taxon>
        <taxon>ecological metagenomes</taxon>
    </lineage>
</organism>